<protein>
    <submittedName>
        <fullName evidence="3">Stage II sporulation protein D</fullName>
    </submittedName>
</protein>
<accession>A0ABS2NPB4</accession>
<organism evidence="3 4">
    <name type="scientific">Alkaliphilus hydrothermalis</name>
    <dbReference type="NCBI Taxonomy" id="1482730"/>
    <lineage>
        <taxon>Bacteria</taxon>
        <taxon>Bacillati</taxon>
        <taxon>Bacillota</taxon>
        <taxon>Clostridia</taxon>
        <taxon>Peptostreptococcales</taxon>
        <taxon>Natronincolaceae</taxon>
        <taxon>Alkaliphilus</taxon>
    </lineage>
</organism>
<proteinExistence type="predicted"/>
<dbReference type="Proteomes" id="UP001314796">
    <property type="component" value="Unassembled WGS sequence"/>
</dbReference>
<evidence type="ECO:0000313" key="4">
    <source>
        <dbReference type="Proteomes" id="UP001314796"/>
    </source>
</evidence>
<dbReference type="InterPro" id="IPR013693">
    <property type="entry name" value="SpoIID/LytB_N"/>
</dbReference>
<dbReference type="InterPro" id="IPR013486">
    <property type="entry name" value="SpoIID/LytB"/>
</dbReference>
<dbReference type="PROSITE" id="PS51257">
    <property type="entry name" value="PROKAR_LIPOPROTEIN"/>
    <property type="match status" value="1"/>
</dbReference>
<feature type="region of interest" description="Disordered" evidence="1">
    <location>
        <begin position="27"/>
        <end position="59"/>
    </location>
</feature>
<feature type="domain" description="Sporulation stage II protein D amidase enhancer LytB N-terminal" evidence="2">
    <location>
        <begin position="70"/>
        <end position="162"/>
    </location>
</feature>
<comment type="caution">
    <text evidence="3">The sequence shown here is derived from an EMBL/GenBank/DDBJ whole genome shotgun (WGS) entry which is preliminary data.</text>
</comment>
<dbReference type="NCBIfam" id="TIGR02669">
    <property type="entry name" value="SpoIID_LytB"/>
    <property type="match status" value="1"/>
</dbReference>
<evidence type="ECO:0000313" key="3">
    <source>
        <dbReference type="EMBL" id="MBM7614788.1"/>
    </source>
</evidence>
<sequence>MQSYRKISIFLIVLMLVFSVIGCQPAERPEDKSGEQAEGGKQQGEVKAPPIPKEINQGDRVEPTVKVYMTDTGTIKEIKFEEYLEGVLAGEMHNDWPEEALQAQAIIARTFVMEFITDKGGSKYEGADVSTDIEEAQAWDAEQINDRIKAAVKNTRGKVIVYDDKFVKAWFHAHAGGKTATAKEGLGFEDAEPPYIQVVESPDSEEAPPEDAQWKETFTKAEIIAAAKEQGHEIGNFNAIEIAEKGPSGRATKLKIGDKVVAAPAFRVALDSTRMKSTLLTNVVVAGDKVTMEGAGYGHGVGMSQWGAYQMAKDGKSPEEIIKHYFKDVEVVKLFD</sequence>
<dbReference type="RefSeq" id="WP_204401329.1">
    <property type="nucleotide sequence ID" value="NZ_JAFBEE010000006.1"/>
</dbReference>
<evidence type="ECO:0000259" key="2">
    <source>
        <dbReference type="Pfam" id="PF08486"/>
    </source>
</evidence>
<dbReference type="Pfam" id="PF08486">
    <property type="entry name" value="SpoIID"/>
    <property type="match status" value="1"/>
</dbReference>
<reference evidence="3 4" key="1">
    <citation type="submission" date="2021-01" db="EMBL/GenBank/DDBJ databases">
        <title>Genomic Encyclopedia of Type Strains, Phase IV (KMG-IV): sequencing the most valuable type-strain genomes for metagenomic binning, comparative biology and taxonomic classification.</title>
        <authorList>
            <person name="Goeker M."/>
        </authorList>
    </citation>
    <scope>NUCLEOTIDE SEQUENCE [LARGE SCALE GENOMIC DNA]</scope>
    <source>
        <strain evidence="3 4">DSM 25890</strain>
    </source>
</reference>
<name>A0ABS2NPB4_9FIRM</name>
<keyword evidence="4" id="KW-1185">Reference proteome</keyword>
<gene>
    <name evidence="3" type="ORF">JOC73_001302</name>
</gene>
<evidence type="ECO:0000256" key="1">
    <source>
        <dbReference type="SAM" id="MobiDB-lite"/>
    </source>
</evidence>
<dbReference type="EMBL" id="JAFBEE010000006">
    <property type="protein sequence ID" value="MBM7614788.1"/>
    <property type="molecule type" value="Genomic_DNA"/>
</dbReference>